<feature type="compositionally biased region" description="Polar residues" evidence="1">
    <location>
        <begin position="21"/>
        <end position="37"/>
    </location>
</feature>
<name>H2ZMZ6_CIOSA</name>
<feature type="compositionally biased region" description="Polar residues" evidence="1">
    <location>
        <begin position="69"/>
        <end position="81"/>
    </location>
</feature>
<feature type="compositionally biased region" description="Low complexity" evidence="1">
    <location>
        <begin position="157"/>
        <end position="184"/>
    </location>
</feature>
<dbReference type="GeneTree" id="ENSGT00660000097181"/>
<feature type="compositionally biased region" description="Polar residues" evidence="1">
    <location>
        <begin position="109"/>
        <end position="125"/>
    </location>
</feature>
<protein>
    <submittedName>
        <fullName evidence="2">Uncharacterized protein</fullName>
    </submittedName>
</protein>
<reference evidence="2" key="2">
    <citation type="submission" date="2025-08" db="UniProtKB">
        <authorList>
            <consortium name="Ensembl"/>
        </authorList>
    </citation>
    <scope>IDENTIFICATION</scope>
</reference>
<dbReference type="Ensembl" id="ENSCSAVT00000019169.1">
    <property type="protein sequence ID" value="ENSCSAVP00000018962.1"/>
    <property type="gene ID" value="ENSCSAVG00000011137.1"/>
</dbReference>
<accession>H2ZMZ6</accession>
<feature type="region of interest" description="Disordered" evidence="1">
    <location>
        <begin position="21"/>
        <end position="231"/>
    </location>
</feature>
<dbReference type="HOGENOM" id="CLU_1202203_0_0_1"/>
<evidence type="ECO:0000256" key="1">
    <source>
        <dbReference type="SAM" id="MobiDB-lite"/>
    </source>
</evidence>
<evidence type="ECO:0000313" key="2">
    <source>
        <dbReference type="Ensembl" id="ENSCSAVP00000018962.1"/>
    </source>
</evidence>
<feature type="compositionally biased region" description="Polar residues" evidence="1">
    <location>
        <begin position="52"/>
        <end position="61"/>
    </location>
</feature>
<dbReference type="InParanoid" id="H2ZMZ6"/>
<keyword evidence="3" id="KW-1185">Reference proteome</keyword>
<reference evidence="2" key="3">
    <citation type="submission" date="2025-09" db="UniProtKB">
        <authorList>
            <consortium name="Ensembl"/>
        </authorList>
    </citation>
    <scope>IDENTIFICATION</scope>
</reference>
<reference evidence="3" key="1">
    <citation type="submission" date="2003-08" db="EMBL/GenBank/DDBJ databases">
        <authorList>
            <person name="Birren B."/>
            <person name="Nusbaum C."/>
            <person name="Abebe A."/>
            <person name="Abouelleil A."/>
            <person name="Adekoya E."/>
            <person name="Ait-zahra M."/>
            <person name="Allen N."/>
            <person name="Allen T."/>
            <person name="An P."/>
            <person name="Anderson M."/>
            <person name="Anderson S."/>
            <person name="Arachchi H."/>
            <person name="Armbruster J."/>
            <person name="Bachantsang P."/>
            <person name="Baldwin J."/>
            <person name="Barry A."/>
            <person name="Bayul T."/>
            <person name="Blitshsteyn B."/>
            <person name="Bloom T."/>
            <person name="Blye J."/>
            <person name="Boguslavskiy L."/>
            <person name="Borowsky M."/>
            <person name="Boukhgalter B."/>
            <person name="Brunache A."/>
            <person name="Butler J."/>
            <person name="Calixte N."/>
            <person name="Calvo S."/>
            <person name="Camarata J."/>
            <person name="Campo K."/>
            <person name="Chang J."/>
            <person name="Cheshatsang Y."/>
            <person name="Citroen M."/>
            <person name="Collymore A."/>
            <person name="Considine T."/>
            <person name="Cook A."/>
            <person name="Cooke P."/>
            <person name="Corum B."/>
            <person name="Cuomo C."/>
            <person name="David R."/>
            <person name="Dawoe T."/>
            <person name="Degray S."/>
            <person name="Dodge S."/>
            <person name="Dooley K."/>
            <person name="Dorje P."/>
            <person name="Dorjee K."/>
            <person name="Dorris L."/>
            <person name="Duffey N."/>
            <person name="Dupes A."/>
            <person name="Elkins T."/>
            <person name="Engels R."/>
            <person name="Erickson J."/>
            <person name="Farina A."/>
            <person name="Faro S."/>
            <person name="Ferreira P."/>
            <person name="Fischer H."/>
            <person name="Fitzgerald M."/>
            <person name="Foley K."/>
            <person name="Gage D."/>
            <person name="Galagan J."/>
            <person name="Gearin G."/>
            <person name="Gnerre S."/>
            <person name="Gnirke A."/>
            <person name="Goyette A."/>
            <person name="Graham J."/>
            <person name="Grandbois E."/>
            <person name="Gyaltsen K."/>
            <person name="Hafez N."/>
            <person name="Hagopian D."/>
            <person name="Hagos B."/>
            <person name="Hall J."/>
            <person name="Hatcher B."/>
            <person name="Heller A."/>
            <person name="Higgins H."/>
            <person name="Honan T."/>
            <person name="Horn A."/>
            <person name="Houde N."/>
            <person name="Hughes L."/>
            <person name="Hulme W."/>
            <person name="Husby E."/>
            <person name="Iliev I."/>
            <person name="Jaffe D."/>
            <person name="Jones C."/>
            <person name="Kamal M."/>
            <person name="Kamat A."/>
            <person name="Kamvysselis M."/>
            <person name="Karlsson E."/>
            <person name="Kells C."/>
            <person name="Kieu A."/>
            <person name="Kisner P."/>
            <person name="Kodira C."/>
            <person name="Kulbokas E."/>
            <person name="Labutti K."/>
            <person name="Lama D."/>
            <person name="Landers T."/>
            <person name="Leger J."/>
            <person name="Levine S."/>
            <person name="Lewis D."/>
            <person name="Lewis T."/>
            <person name="Lindblad-toh K."/>
            <person name="Liu X."/>
            <person name="Lokyitsang T."/>
            <person name="Lokyitsang Y."/>
            <person name="Lucien O."/>
            <person name="Lui A."/>
            <person name="Ma L.J."/>
            <person name="Mabbitt R."/>
            <person name="Macdonald J."/>
            <person name="Maclean C."/>
            <person name="Major J."/>
            <person name="Manning J."/>
            <person name="Marabella R."/>
            <person name="Maru K."/>
            <person name="Matthews C."/>
            <person name="Mauceli E."/>
            <person name="Mccarthy M."/>
            <person name="Mcdonough S."/>
            <person name="Mcghee T."/>
            <person name="Meldrim J."/>
            <person name="Meneus L."/>
            <person name="Mesirov J."/>
            <person name="Mihalev A."/>
            <person name="Mihova T."/>
            <person name="Mikkelsen T."/>
            <person name="Mlenga V."/>
            <person name="Moru K."/>
            <person name="Mozes J."/>
            <person name="Mulrain L."/>
            <person name="Munson G."/>
            <person name="Naylor J."/>
            <person name="Newes C."/>
            <person name="Nguyen C."/>
            <person name="Nguyen N."/>
            <person name="Nguyen T."/>
            <person name="Nicol R."/>
            <person name="Nielsen C."/>
            <person name="Nizzari M."/>
            <person name="Norbu C."/>
            <person name="Norbu N."/>
            <person name="O'donnell P."/>
            <person name="Okoawo O."/>
            <person name="O'leary S."/>
            <person name="Omotosho B."/>
            <person name="O'neill K."/>
            <person name="Osman S."/>
            <person name="Parker S."/>
            <person name="Perrin D."/>
            <person name="Phunkhang P."/>
            <person name="Piqani B."/>
            <person name="Purcell S."/>
            <person name="Rachupka T."/>
            <person name="Ramasamy U."/>
            <person name="Rameau R."/>
            <person name="Ray V."/>
            <person name="Raymond C."/>
            <person name="Retta R."/>
            <person name="Richardson S."/>
            <person name="Rise C."/>
            <person name="Rodriguez J."/>
            <person name="Rogers J."/>
            <person name="Rogov P."/>
            <person name="Rutman M."/>
            <person name="Schupbach R."/>
            <person name="Seaman C."/>
            <person name="Settipalli S."/>
            <person name="Sharpe T."/>
            <person name="Sheridan J."/>
            <person name="Sherpa N."/>
            <person name="Shi J."/>
            <person name="Smirnov S."/>
            <person name="Smith C."/>
            <person name="Sougnez C."/>
            <person name="Spencer B."/>
            <person name="Stalker J."/>
            <person name="Stange-thomann N."/>
            <person name="Stavropoulos S."/>
            <person name="Stetson K."/>
            <person name="Stone C."/>
            <person name="Stone S."/>
            <person name="Stubbs M."/>
            <person name="Talamas J."/>
            <person name="Tchuinga P."/>
            <person name="Tenzing P."/>
            <person name="Tesfaye S."/>
            <person name="Theodore J."/>
            <person name="Thoulutsang Y."/>
            <person name="Topham K."/>
            <person name="Towey S."/>
            <person name="Tsamla T."/>
            <person name="Tsomo N."/>
            <person name="Vallee D."/>
            <person name="Vassiliev H."/>
            <person name="Venkataraman V."/>
            <person name="Vinson J."/>
            <person name="Vo A."/>
            <person name="Wade C."/>
            <person name="Wang S."/>
            <person name="Wangchuk T."/>
            <person name="Wangdi T."/>
            <person name="Whittaker C."/>
            <person name="Wilkinson J."/>
            <person name="Wu Y."/>
            <person name="Wyman D."/>
            <person name="Yadav S."/>
            <person name="Yang S."/>
            <person name="Yang X."/>
            <person name="Yeager S."/>
            <person name="Yee E."/>
            <person name="Young G."/>
            <person name="Zainoun J."/>
            <person name="Zembeck L."/>
            <person name="Zimmer A."/>
            <person name="Zody M."/>
            <person name="Lander E."/>
        </authorList>
    </citation>
    <scope>NUCLEOTIDE SEQUENCE [LARGE SCALE GENOMIC DNA]</scope>
</reference>
<evidence type="ECO:0000313" key="3">
    <source>
        <dbReference type="Proteomes" id="UP000007875"/>
    </source>
</evidence>
<dbReference type="AlphaFoldDB" id="H2ZMZ6"/>
<proteinExistence type="predicted"/>
<sequence length="231" mass="23827">MDRKKKEKKFVTGSVSPVTTQANKAAKTASGQSTAVVNTPGGRGLFAPIKSASITNKSTPTRPAPGTPTSPKQTNPVTQTKGGAAPAARHRKSSIKDVVEMLHAGQAHVTKTTTSNTLQRNTSVQAPGAVMKSYDRQTSSVDAASKSKPSFPPQSKPPSSLSPKLGGKSPAGSSSGKASVSSKPTFNKTTNVAGKHGGLVNRANIIRKDPKIKSSAREGQIPVSKSPPKTP</sequence>
<organism evidence="2 3">
    <name type="scientific">Ciona savignyi</name>
    <name type="common">Pacific transparent sea squirt</name>
    <dbReference type="NCBI Taxonomy" id="51511"/>
    <lineage>
        <taxon>Eukaryota</taxon>
        <taxon>Metazoa</taxon>
        <taxon>Chordata</taxon>
        <taxon>Tunicata</taxon>
        <taxon>Ascidiacea</taxon>
        <taxon>Phlebobranchia</taxon>
        <taxon>Cionidae</taxon>
        <taxon>Ciona</taxon>
    </lineage>
</organism>
<feature type="compositionally biased region" description="Basic and acidic residues" evidence="1">
    <location>
        <begin position="206"/>
        <end position="216"/>
    </location>
</feature>
<dbReference type="Proteomes" id="UP000007875">
    <property type="component" value="Unassembled WGS sequence"/>
</dbReference>